<comment type="caution">
    <text evidence="2">The sequence shown here is derived from an EMBL/GenBank/DDBJ whole genome shotgun (WGS) entry which is preliminary data.</text>
</comment>
<proteinExistence type="predicted"/>
<dbReference type="InterPro" id="IPR024207">
    <property type="entry name" value="CotJB_dom"/>
</dbReference>
<dbReference type="AlphaFoldDB" id="A0A9D0ZIQ9"/>
<evidence type="ECO:0000313" key="2">
    <source>
        <dbReference type="EMBL" id="HIQ81130.1"/>
    </source>
</evidence>
<dbReference type="Proteomes" id="UP000886787">
    <property type="component" value="Unassembled WGS sequence"/>
</dbReference>
<keyword evidence="2" id="KW-0946">Virion</keyword>
<evidence type="ECO:0000259" key="1">
    <source>
        <dbReference type="Pfam" id="PF12652"/>
    </source>
</evidence>
<name>A0A9D0ZIQ9_9FIRM</name>
<dbReference type="PIRSF" id="PIRSF010606">
    <property type="entry name" value="Spore_coat_CotJB"/>
    <property type="match status" value="1"/>
</dbReference>
<organism evidence="2 3">
    <name type="scientific">Candidatus Scatavimonas merdigallinarum</name>
    <dbReference type="NCBI Taxonomy" id="2840914"/>
    <lineage>
        <taxon>Bacteria</taxon>
        <taxon>Bacillati</taxon>
        <taxon>Bacillota</taxon>
        <taxon>Clostridia</taxon>
        <taxon>Eubacteriales</taxon>
        <taxon>Oscillospiraceae</taxon>
        <taxon>Oscillospiraceae incertae sedis</taxon>
        <taxon>Candidatus Scatavimonas</taxon>
    </lineage>
</organism>
<dbReference type="Pfam" id="PF12652">
    <property type="entry name" value="CotJB"/>
    <property type="match status" value="1"/>
</dbReference>
<gene>
    <name evidence="2" type="ORF">IAD32_07615</name>
</gene>
<protein>
    <submittedName>
        <fullName evidence="2">Spore coat protein CotJB</fullName>
    </submittedName>
</protein>
<dbReference type="EMBL" id="DVFW01000040">
    <property type="protein sequence ID" value="HIQ81130.1"/>
    <property type="molecule type" value="Genomic_DNA"/>
</dbReference>
<reference evidence="2" key="2">
    <citation type="journal article" date="2021" name="PeerJ">
        <title>Extensive microbial diversity within the chicken gut microbiome revealed by metagenomics and culture.</title>
        <authorList>
            <person name="Gilroy R."/>
            <person name="Ravi A."/>
            <person name="Getino M."/>
            <person name="Pursley I."/>
            <person name="Horton D.L."/>
            <person name="Alikhan N.F."/>
            <person name="Baker D."/>
            <person name="Gharbi K."/>
            <person name="Hall N."/>
            <person name="Watson M."/>
            <person name="Adriaenssens E.M."/>
            <person name="Foster-Nyarko E."/>
            <person name="Jarju S."/>
            <person name="Secka A."/>
            <person name="Antonio M."/>
            <person name="Oren A."/>
            <person name="Chaudhuri R.R."/>
            <person name="La Ragione R."/>
            <person name="Hildebrand F."/>
            <person name="Pallen M.J."/>
        </authorList>
    </citation>
    <scope>NUCLEOTIDE SEQUENCE</scope>
    <source>
        <strain evidence="2">ChiSjej1B19-3389</strain>
    </source>
</reference>
<keyword evidence="2" id="KW-0167">Capsid protein</keyword>
<reference evidence="2" key="1">
    <citation type="submission" date="2020-10" db="EMBL/GenBank/DDBJ databases">
        <authorList>
            <person name="Gilroy R."/>
        </authorList>
    </citation>
    <scope>NUCLEOTIDE SEQUENCE</scope>
    <source>
        <strain evidence="2">ChiSjej1B19-3389</strain>
    </source>
</reference>
<evidence type="ECO:0000313" key="3">
    <source>
        <dbReference type="Proteomes" id="UP000886787"/>
    </source>
</evidence>
<sequence>MTEREMLMRKIAANDFAVVDLHLYLDTHPNNKQIAQKLDEYAAKGNMLKREYEERFGPITPGEQGGNRWAWIANPWPWDKAGEENC</sequence>
<accession>A0A9D0ZIQ9</accession>
<feature type="domain" description="Protein CotJB" evidence="1">
    <location>
        <begin position="6"/>
        <end position="79"/>
    </location>
</feature>
<dbReference type="InterPro" id="IPR016571">
    <property type="entry name" value="Spore_coat_assembly_CotJB"/>
</dbReference>